<dbReference type="Pfam" id="PF01370">
    <property type="entry name" value="Epimerase"/>
    <property type="match status" value="1"/>
</dbReference>
<organism evidence="2 3">
    <name type="scientific">Leucobacter viscericola</name>
    <dbReference type="NCBI Taxonomy" id="2714935"/>
    <lineage>
        <taxon>Bacteria</taxon>
        <taxon>Bacillati</taxon>
        <taxon>Actinomycetota</taxon>
        <taxon>Actinomycetes</taxon>
        <taxon>Micrococcales</taxon>
        <taxon>Microbacteriaceae</taxon>
        <taxon>Leucobacter</taxon>
    </lineage>
</organism>
<dbReference type="PANTHER" id="PTHR43245">
    <property type="entry name" value="BIFUNCTIONAL POLYMYXIN RESISTANCE PROTEIN ARNA"/>
    <property type="match status" value="1"/>
</dbReference>
<dbReference type="InterPro" id="IPR001509">
    <property type="entry name" value="Epimerase_deHydtase"/>
</dbReference>
<dbReference type="EMBL" id="CP049863">
    <property type="protein sequence ID" value="QIK64630.1"/>
    <property type="molecule type" value="Genomic_DNA"/>
</dbReference>
<dbReference type="SUPFAM" id="SSF51735">
    <property type="entry name" value="NAD(P)-binding Rossmann-fold domains"/>
    <property type="match status" value="1"/>
</dbReference>
<gene>
    <name evidence="2" type="ORF">G7068_01210</name>
</gene>
<evidence type="ECO:0000313" key="3">
    <source>
        <dbReference type="Proteomes" id="UP000502677"/>
    </source>
</evidence>
<dbReference type="AlphaFoldDB" id="A0A6G7XJ54"/>
<protein>
    <submittedName>
        <fullName evidence="2">NAD-dependent epimerase/dehydratase family protein</fullName>
    </submittedName>
</protein>
<evidence type="ECO:0000313" key="2">
    <source>
        <dbReference type="EMBL" id="QIK64630.1"/>
    </source>
</evidence>
<dbReference type="Gene3D" id="3.40.50.720">
    <property type="entry name" value="NAD(P)-binding Rossmann-like Domain"/>
    <property type="match status" value="1"/>
</dbReference>
<name>A0A6G7XJ54_9MICO</name>
<evidence type="ECO:0000259" key="1">
    <source>
        <dbReference type="Pfam" id="PF01370"/>
    </source>
</evidence>
<reference evidence="2 3" key="1">
    <citation type="submission" date="2020-03" db="EMBL/GenBank/DDBJ databases">
        <title>Leucobacter sp. nov., isolated from beetles.</title>
        <authorList>
            <person name="Hyun D.-W."/>
            <person name="Bae J.-W."/>
        </authorList>
    </citation>
    <scope>NUCLEOTIDE SEQUENCE [LARGE SCALE GENOMIC DNA]</scope>
    <source>
        <strain evidence="2 3">HDW9C</strain>
    </source>
</reference>
<dbReference type="InterPro" id="IPR036291">
    <property type="entry name" value="NAD(P)-bd_dom_sf"/>
</dbReference>
<keyword evidence="3" id="KW-1185">Reference proteome</keyword>
<dbReference type="KEGG" id="lvi:G7068_01210"/>
<accession>A0A6G7XJ54</accession>
<dbReference type="Proteomes" id="UP000502677">
    <property type="component" value="Chromosome"/>
</dbReference>
<feature type="domain" description="NAD-dependent epimerase/dehydratase" evidence="1">
    <location>
        <begin position="1"/>
        <end position="232"/>
    </location>
</feature>
<proteinExistence type="predicted"/>
<dbReference type="InterPro" id="IPR050177">
    <property type="entry name" value="Lipid_A_modif_metabolic_enz"/>
</dbReference>
<sequence length="315" mass="33956">MLITGGNGFLGRSVIEQLCGAGRFAGVEHVVSADIRLPADGDRIPNVSYELCDVTDAAALPPLLRMHRITTVIHLASIVNPGKQTTEAQEYAVDVTGSRNTIDACLTEGVQRIIVSSSGAAYGYHADNPEWLTESDPLRGNDEFSYSKHKRLVEEMLAECGEQHPELEQSIFRIGTILGEGLQNQITALFDAKRVLAIAGSDSPYVFIWHSDVAAVLAKAVTSPVTGIFNVAGTGALTIQNIAARMGKRNLTLPAWLLSAGLTVGHALRLTPHTAARVNFVRYRPVLSNAALIERFGYTPSKTSAEAFEAFRASR</sequence>